<evidence type="ECO:0000256" key="1">
    <source>
        <dbReference type="SAM" id="Phobius"/>
    </source>
</evidence>
<dbReference type="Proteomes" id="UP001499990">
    <property type="component" value="Unassembled WGS sequence"/>
</dbReference>
<keyword evidence="1" id="KW-0812">Transmembrane</keyword>
<sequence>MTADRYGRSTDERTDRRLRILGAVLGAGLLGLVGWYGYSYVAGQDISAEIIKFKVVSDSAIEVHLEVRKDQDASGYCMLRSRSEDGAVVGRLEVRFDQPTDRIDEIVTVRTTARATNAELTGCTTDPASSR</sequence>
<name>A0ABP6SEW1_9ACTN</name>
<accession>A0ABP6SEW1</accession>
<organism evidence="2 3">
    <name type="scientific">Streptomyces sannanensis</name>
    <dbReference type="NCBI Taxonomy" id="285536"/>
    <lineage>
        <taxon>Bacteria</taxon>
        <taxon>Bacillati</taxon>
        <taxon>Actinomycetota</taxon>
        <taxon>Actinomycetes</taxon>
        <taxon>Kitasatosporales</taxon>
        <taxon>Streptomycetaceae</taxon>
        <taxon>Streptomyces</taxon>
    </lineage>
</organism>
<evidence type="ECO:0000313" key="2">
    <source>
        <dbReference type="EMBL" id="GAA3374853.1"/>
    </source>
</evidence>
<dbReference type="Pfam" id="PF14155">
    <property type="entry name" value="DUF4307"/>
    <property type="match status" value="1"/>
</dbReference>
<feature type="transmembrane region" description="Helical" evidence="1">
    <location>
        <begin position="20"/>
        <end position="38"/>
    </location>
</feature>
<comment type="caution">
    <text evidence="2">The sequence shown here is derived from an EMBL/GenBank/DDBJ whole genome shotgun (WGS) entry which is preliminary data.</text>
</comment>
<reference evidence="3" key="1">
    <citation type="journal article" date="2019" name="Int. J. Syst. Evol. Microbiol.">
        <title>The Global Catalogue of Microorganisms (GCM) 10K type strain sequencing project: providing services to taxonomists for standard genome sequencing and annotation.</title>
        <authorList>
            <consortium name="The Broad Institute Genomics Platform"/>
            <consortium name="The Broad Institute Genome Sequencing Center for Infectious Disease"/>
            <person name="Wu L."/>
            <person name="Ma J."/>
        </authorList>
    </citation>
    <scope>NUCLEOTIDE SEQUENCE [LARGE SCALE GENOMIC DNA]</scope>
    <source>
        <strain evidence="3">JCM 9651</strain>
    </source>
</reference>
<dbReference type="EMBL" id="BAAAYL010000001">
    <property type="protein sequence ID" value="GAA3374853.1"/>
    <property type="molecule type" value="Genomic_DNA"/>
</dbReference>
<gene>
    <name evidence="2" type="ORF">GCM10020367_40340</name>
</gene>
<protein>
    <submittedName>
        <fullName evidence="2">DUF4307 domain-containing protein</fullName>
    </submittedName>
</protein>
<proteinExistence type="predicted"/>
<keyword evidence="1" id="KW-1133">Transmembrane helix</keyword>
<evidence type="ECO:0000313" key="3">
    <source>
        <dbReference type="Proteomes" id="UP001499990"/>
    </source>
</evidence>
<dbReference type="RefSeq" id="WP_345039581.1">
    <property type="nucleotide sequence ID" value="NZ_BAAAYL010000001.1"/>
</dbReference>
<keyword evidence="1" id="KW-0472">Membrane</keyword>
<keyword evidence="3" id="KW-1185">Reference proteome</keyword>
<dbReference type="InterPro" id="IPR025443">
    <property type="entry name" value="DUF4307"/>
</dbReference>